<comment type="similarity">
    <text evidence="1">Belongs to the YciI family.</text>
</comment>
<dbReference type="RefSeq" id="WP_343951756.1">
    <property type="nucleotide sequence ID" value="NZ_BAAAHQ010000023.1"/>
</dbReference>
<evidence type="ECO:0000259" key="2">
    <source>
        <dbReference type="Pfam" id="PF03795"/>
    </source>
</evidence>
<organism evidence="3 4">
    <name type="scientific">Nonomuraea longicatena</name>
    <dbReference type="NCBI Taxonomy" id="83682"/>
    <lineage>
        <taxon>Bacteria</taxon>
        <taxon>Bacillati</taxon>
        <taxon>Actinomycetota</taxon>
        <taxon>Actinomycetes</taxon>
        <taxon>Streptosporangiales</taxon>
        <taxon>Streptosporangiaceae</taxon>
        <taxon>Nonomuraea</taxon>
    </lineage>
</organism>
<protein>
    <submittedName>
        <fullName evidence="3">YciI family protein</fullName>
    </submittedName>
</protein>
<dbReference type="Proteomes" id="UP001501578">
    <property type="component" value="Unassembled WGS sequence"/>
</dbReference>
<dbReference type="InterPro" id="IPR011008">
    <property type="entry name" value="Dimeric_a/b-barrel"/>
</dbReference>
<feature type="domain" description="YCII-related" evidence="2">
    <location>
        <begin position="1"/>
        <end position="111"/>
    </location>
</feature>
<keyword evidence="4" id="KW-1185">Reference proteome</keyword>
<comment type="caution">
    <text evidence="3">The sequence shown here is derived from an EMBL/GenBank/DDBJ whole genome shotgun (WGS) entry which is preliminary data.</text>
</comment>
<dbReference type="InterPro" id="IPR005545">
    <property type="entry name" value="YCII"/>
</dbReference>
<accession>A0ABN1PZI1</accession>
<gene>
    <name evidence="3" type="ORF">GCM10009560_43340</name>
</gene>
<evidence type="ECO:0000256" key="1">
    <source>
        <dbReference type="ARBA" id="ARBA00007689"/>
    </source>
</evidence>
<evidence type="ECO:0000313" key="3">
    <source>
        <dbReference type="EMBL" id="GAA0935333.1"/>
    </source>
</evidence>
<reference evidence="3 4" key="1">
    <citation type="journal article" date="2019" name="Int. J. Syst. Evol. Microbiol.">
        <title>The Global Catalogue of Microorganisms (GCM) 10K type strain sequencing project: providing services to taxonomists for standard genome sequencing and annotation.</title>
        <authorList>
            <consortium name="The Broad Institute Genomics Platform"/>
            <consortium name="The Broad Institute Genome Sequencing Center for Infectious Disease"/>
            <person name="Wu L."/>
            <person name="Ma J."/>
        </authorList>
    </citation>
    <scope>NUCLEOTIDE SEQUENCE [LARGE SCALE GENOMIC DNA]</scope>
    <source>
        <strain evidence="3 4">JCM 11136</strain>
    </source>
</reference>
<dbReference type="Pfam" id="PF03795">
    <property type="entry name" value="YCII"/>
    <property type="match status" value="1"/>
</dbReference>
<proteinExistence type="inferred from homology"/>
<name>A0ABN1PZI1_9ACTN</name>
<evidence type="ECO:0000313" key="4">
    <source>
        <dbReference type="Proteomes" id="UP001501578"/>
    </source>
</evidence>
<dbReference type="SUPFAM" id="SSF54909">
    <property type="entry name" value="Dimeric alpha+beta barrel"/>
    <property type="match status" value="1"/>
</dbReference>
<dbReference type="PANTHER" id="PTHR35174">
    <property type="entry name" value="BLL7171 PROTEIN-RELATED"/>
    <property type="match status" value="1"/>
</dbReference>
<dbReference type="PANTHER" id="PTHR35174:SF3">
    <property type="entry name" value="BLL7171 PROTEIN"/>
    <property type="match status" value="1"/>
</dbReference>
<dbReference type="Gene3D" id="3.30.70.1060">
    <property type="entry name" value="Dimeric alpha+beta barrel"/>
    <property type="match status" value="1"/>
</dbReference>
<dbReference type="EMBL" id="BAAAHQ010000023">
    <property type="protein sequence ID" value="GAA0935333.1"/>
    <property type="molecule type" value="Genomic_DNA"/>
</dbReference>
<sequence length="114" mass="12084">MKYALLLYSATGAWAEASEQEQAAIMAEHEKFTALLVERGALVGGEALHGPEQGVTLRRSGGDALRTDGPFAETVEHLGGFYIVEAADLDAAIELARACPEEIVEVRPVVESSG</sequence>